<dbReference type="Pfam" id="PF00041">
    <property type="entry name" value="fn3"/>
    <property type="match status" value="1"/>
</dbReference>
<dbReference type="InterPro" id="IPR013783">
    <property type="entry name" value="Ig-like_fold"/>
</dbReference>
<reference evidence="2" key="1">
    <citation type="journal article" name="BMC Genomics">
        <title>Long-read sequencing and de novo genome assembly of marine medaka (Oryzias melastigma).</title>
        <authorList>
            <person name="Liang P."/>
            <person name="Saqib H.S.A."/>
            <person name="Ni X."/>
            <person name="Shen Y."/>
        </authorList>
    </citation>
    <scope>NUCLEOTIDE SEQUENCE</scope>
    <source>
        <strain evidence="2">Bigg-433</strain>
    </source>
</reference>
<gene>
    <name evidence="2" type="ORF">FQA47_011617</name>
</gene>
<dbReference type="AlphaFoldDB" id="A0A834CG87"/>
<organism evidence="2 3">
    <name type="scientific">Oryzias melastigma</name>
    <name type="common">Marine medaka</name>
    <dbReference type="NCBI Taxonomy" id="30732"/>
    <lineage>
        <taxon>Eukaryota</taxon>
        <taxon>Metazoa</taxon>
        <taxon>Chordata</taxon>
        <taxon>Craniata</taxon>
        <taxon>Vertebrata</taxon>
        <taxon>Euteleostomi</taxon>
        <taxon>Actinopterygii</taxon>
        <taxon>Neopterygii</taxon>
        <taxon>Teleostei</taxon>
        <taxon>Neoteleostei</taxon>
        <taxon>Acanthomorphata</taxon>
        <taxon>Ovalentaria</taxon>
        <taxon>Atherinomorphae</taxon>
        <taxon>Beloniformes</taxon>
        <taxon>Adrianichthyidae</taxon>
        <taxon>Oryziinae</taxon>
        <taxon>Oryzias</taxon>
    </lineage>
</organism>
<dbReference type="PANTHER" id="PTHR47135">
    <property type="entry name" value="FIBRONECTIN TYPE III DOMAIN-CONTAINING PROTEIN 7"/>
    <property type="match status" value="1"/>
</dbReference>
<protein>
    <submittedName>
        <fullName evidence="2">Fibronectin type III domain-containing protein 7</fullName>
    </submittedName>
</protein>
<dbReference type="EMBL" id="WKFB01000268">
    <property type="protein sequence ID" value="KAF6729025.1"/>
    <property type="molecule type" value="Genomic_DNA"/>
</dbReference>
<sequence>MCNTSSTSCSLTELHCDEQYTVSMTASHENCTSKPSQNATLNTGPCQPSNVAVSYNCSSRSALLTWMPSKNSKEYYGTVQAGSGDKINCHNTNPTCTIDNLECGVSYNFTVQASDGTCNSSYSDHVQFGGAPCPPDGIKVQLLPMEMEVQLLHFSWTHVTCGSIEYLLTLTGTLQGQSNLFEVSSYWTSTDFFEIPLPCSSSYTAMLQSKNAAGTSGKSAPLNGTTAPCPPSGILFSGNSSFATVSVEYVSVCHHVHCL</sequence>
<feature type="domain" description="Fibronectin type-III" evidence="1">
    <location>
        <begin position="47"/>
        <end position="136"/>
    </location>
</feature>
<name>A0A834CG87_ORYME</name>
<proteinExistence type="predicted"/>
<dbReference type="InterPro" id="IPR003961">
    <property type="entry name" value="FN3_dom"/>
</dbReference>
<dbReference type="SMART" id="SM00060">
    <property type="entry name" value="FN3"/>
    <property type="match status" value="1"/>
</dbReference>
<evidence type="ECO:0000313" key="2">
    <source>
        <dbReference type="EMBL" id="KAF6729025.1"/>
    </source>
</evidence>
<dbReference type="InterPro" id="IPR036116">
    <property type="entry name" value="FN3_sf"/>
</dbReference>
<dbReference type="Gene3D" id="2.60.40.10">
    <property type="entry name" value="Immunoglobulins"/>
    <property type="match status" value="1"/>
</dbReference>
<comment type="caution">
    <text evidence="2">The sequence shown here is derived from an EMBL/GenBank/DDBJ whole genome shotgun (WGS) entry which is preliminary data.</text>
</comment>
<feature type="domain" description="Fibronectin type-III" evidence="1">
    <location>
        <begin position="1"/>
        <end position="46"/>
    </location>
</feature>
<evidence type="ECO:0000313" key="3">
    <source>
        <dbReference type="Proteomes" id="UP000646548"/>
    </source>
</evidence>
<dbReference type="SUPFAM" id="SSF49265">
    <property type="entry name" value="Fibronectin type III"/>
    <property type="match status" value="2"/>
</dbReference>
<dbReference type="PANTHER" id="PTHR47135:SF4">
    <property type="match status" value="1"/>
</dbReference>
<dbReference type="CDD" id="cd00063">
    <property type="entry name" value="FN3"/>
    <property type="match status" value="1"/>
</dbReference>
<dbReference type="Proteomes" id="UP000646548">
    <property type="component" value="Unassembled WGS sequence"/>
</dbReference>
<accession>A0A834CG87</accession>
<evidence type="ECO:0000259" key="1">
    <source>
        <dbReference type="PROSITE" id="PS50853"/>
    </source>
</evidence>
<dbReference type="PROSITE" id="PS50853">
    <property type="entry name" value="FN3"/>
    <property type="match status" value="2"/>
</dbReference>